<dbReference type="EMBL" id="RKHJ01000001">
    <property type="protein sequence ID" value="ROR65136.1"/>
    <property type="molecule type" value="Genomic_DNA"/>
</dbReference>
<dbReference type="InterPro" id="IPR036249">
    <property type="entry name" value="Thioredoxin-like_sf"/>
</dbReference>
<proteinExistence type="predicted"/>
<reference evidence="1 2" key="1">
    <citation type="submission" date="2018-11" db="EMBL/GenBank/DDBJ databases">
        <title>Sequencing the genomes of 1000 actinobacteria strains.</title>
        <authorList>
            <person name="Klenk H.-P."/>
        </authorList>
    </citation>
    <scope>NUCLEOTIDE SEQUENCE [LARGE SCALE GENOMIC DNA]</scope>
    <source>
        <strain evidence="1 2">DSM 9580</strain>
    </source>
</reference>
<dbReference type="Gene3D" id="3.40.30.10">
    <property type="entry name" value="Glutaredoxin"/>
    <property type="match status" value="1"/>
</dbReference>
<evidence type="ECO:0000313" key="2">
    <source>
        <dbReference type="Proteomes" id="UP000275456"/>
    </source>
</evidence>
<dbReference type="Pfam" id="PF05768">
    <property type="entry name" value="Glrx-like"/>
    <property type="match status" value="1"/>
</dbReference>
<sequence length="85" mass="9260">MVEITLIGKPGCHLCDEARPIVERVVAGFPEATLTELSILDDPALESRWHDDIPVVLIDGRQHSAWRVDAGKLTDRIQAATAATS</sequence>
<comment type="caution">
    <text evidence="1">The sequence shown here is derived from an EMBL/GenBank/DDBJ whole genome shotgun (WGS) entry which is preliminary data.</text>
</comment>
<accession>A0A3N2AQ74</accession>
<dbReference type="InterPro" id="IPR008554">
    <property type="entry name" value="Glutaredoxin-like"/>
</dbReference>
<gene>
    <name evidence="1" type="ORF">EDD26_0498</name>
</gene>
<keyword evidence="2" id="KW-1185">Reference proteome</keyword>
<organism evidence="1 2">
    <name type="scientific">Agrococcus jenensis</name>
    <dbReference type="NCBI Taxonomy" id="46353"/>
    <lineage>
        <taxon>Bacteria</taxon>
        <taxon>Bacillati</taxon>
        <taxon>Actinomycetota</taxon>
        <taxon>Actinomycetes</taxon>
        <taxon>Micrococcales</taxon>
        <taxon>Microbacteriaceae</taxon>
        <taxon>Agrococcus</taxon>
    </lineage>
</organism>
<dbReference type="RefSeq" id="WP_123696261.1">
    <property type="nucleotide sequence ID" value="NZ_RKHJ01000001.1"/>
</dbReference>
<protein>
    <submittedName>
        <fullName evidence="1">Glutaredoxin-like protein DUF836</fullName>
    </submittedName>
</protein>
<dbReference type="AlphaFoldDB" id="A0A3N2AQ74"/>
<name>A0A3N2AQ74_9MICO</name>
<evidence type="ECO:0000313" key="1">
    <source>
        <dbReference type="EMBL" id="ROR65136.1"/>
    </source>
</evidence>
<dbReference type="OrthoDB" id="8779161at2"/>
<dbReference type="SUPFAM" id="SSF52833">
    <property type="entry name" value="Thioredoxin-like"/>
    <property type="match status" value="1"/>
</dbReference>
<dbReference type="Proteomes" id="UP000275456">
    <property type="component" value="Unassembled WGS sequence"/>
</dbReference>